<keyword evidence="9" id="KW-0472">Membrane</keyword>
<evidence type="ECO:0000256" key="8">
    <source>
        <dbReference type="ARBA" id="ARBA00023065"/>
    </source>
</evidence>
<dbReference type="PRINTS" id="PR01078">
    <property type="entry name" value="AMINACHANNEL"/>
</dbReference>
<dbReference type="AlphaFoldDB" id="A0A8T0E590"/>
<comment type="similarity">
    <text evidence="2 12">Belongs to the amiloride-sensitive sodium channel (TC 1.A.6) family.</text>
</comment>
<keyword evidence="10 12" id="KW-0739">Sodium transport</keyword>
<evidence type="ECO:0000256" key="5">
    <source>
        <dbReference type="ARBA" id="ARBA00022692"/>
    </source>
</evidence>
<dbReference type="Gene3D" id="1.10.287.820">
    <property type="entry name" value="Acid-sensing ion channel domain"/>
    <property type="match status" value="1"/>
</dbReference>
<proteinExistence type="inferred from homology"/>
<comment type="caution">
    <text evidence="13">The sequence shown here is derived from an EMBL/GenBank/DDBJ whole genome shotgun (WGS) entry which is preliminary data.</text>
</comment>
<dbReference type="OMA" id="SWESTEC"/>
<evidence type="ECO:0000256" key="9">
    <source>
        <dbReference type="ARBA" id="ARBA00023136"/>
    </source>
</evidence>
<evidence type="ECO:0000313" key="13">
    <source>
        <dbReference type="EMBL" id="KAF8766500.1"/>
    </source>
</evidence>
<keyword evidence="5 12" id="KW-0812">Transmembrane</keyword>
<name>A0A8T0E590_ARGBR</name>
<keyword evidence="4 12" id="KW-0894">Sodium channel</keyword>
<dbReference type="GO" id="GO:0005886">
    <property type="term" value="C:plasma membrane"/>
    <property type="evidence" value="ECO:0007669"/>
    <property type="project" value="TreeGrafter"/>
</dbReference>
<evidence type="ECO:0000313" key="14">
    <source>
        <dbReference type="Proteomes" id="UP000807504"/>
    </source>
</evidence>
<reference evidence="13" key="1">
    <citation type="journal article" date="2020" name="bioRxiv">
        <title>Chromosome-level reference genome of the European wasp spider Argiope bruennichi: a resource for studies on range expansion and evolutionary adaptation.</title>
        <authorList>
            <person name="Sheffer M.M."/>
            <person name="Hoppe A."/>
            <person name="Krehenwinkel H."/>
            <person name="Uhl G."/>
            <person name="Kuss A.W."/>
            <person name="Jensen L."/>
            <person name="Jensen C."/>
            <person name="Gillespie R.G."/>
            <person name="Hoff K.J."/>
            <person name="Prost S."/>
        </authorList>
    </citation>
    <scope>NUCLEOTIDE SEQUENCE</scope>
</reference>
<organism evidence="13 14">
    <name type="scientific">Argiope bruennichi</name>
    <name type="common">Wasp spider</name>
    <name type="synonym">Aranea bruennichi</name>
    <dbReference type="NCBI Taxonomy" id="94029"/>
    <lineage>
        <taxon>Eukaryota</taxon>
        <taxon>Metazoa</taxon>
        <taxon>Ecdysozoa</taxon>
        <taxon>Arthropoda</taxon>
        <taxon>Chelicerata</taxon>
        <taxon>Arachnida</taxon>
        <taxon>Araneae</taxon>
        <taxon>Araneomorphae</taxon>
        <taxon>Entelegynae</taxon>
        <taxon>Araneoidea</taxon>
        <taxon>Araneidae</taxon>
        <taxon>Argiope</taxon>
    </lineage>
</organism>
<evidence type="ECO:0000256" key="11">
    <source>
        <dbReference type="ARBA" id="ARBA00023303"/>
    </source>
</evidence>
<evidence type="ECO:0000256" key="3">
    <source>
        <dbReference type="ARBA" id="ARBA00022448"/>
    </source>
</evidence>
<dbReference type="OrthoDB" id="6021021at2759"/>
<protein>
    <submittedName>
        <fullName evidence="13">Degenerin deg-1 like protein</fullName>
    </submittedName>
</protein>
<dbReference type="Pfam" id="PF00858">
    <property type="entry name" value="ASC"/>
    <property type="match status" value="1"/>
</dbReference>
<gene>
    <name evidence="13" type="ORF">HNY73_019555</name>
</gene>
<dbReference type="Proteomes" id="UP000807504">
    <property type="component" value="Unassembled WGS sequence"/>
</dbReference>
<accession>A0A8T0E590</accession>
<keyword evidence="8 12" id="KW-0406">Ion transport</keyword>
<evidence type="ECO:0000256" key="10">
    <source>
        <dbReference type="ARBA" id="ARBA00023201"/>
    </source>
</evidence>
<dbReference type="PANTHER" id="PTHR11690">
    <property type="entry name" value="AMILORIDE-SENSITIVE SODIUM CHANNEL-RELATED"/>
    <property type="match status" value="1"/>
</dbReference>
<comment type="subcellular location">
    <subcellularLocation>
        <location evidence="1">Membrane</location>
        <topology evidence="1">Multi-pass membrane protein</topology>
    </subcellularLocation>
</comment>
<sequence length="374" mass="43207">MIDIRVYQQKTLEFPTVGICKLNRNVKESVLREIIGTALLLSERKYLTQDSMHKLLEYSEMSDERRLALAEETGKFLEECSFNGQNCTSHQLGYFFHLRYEMCITFNKKISRNKPLQISETGSGTGLIVKLKLSRVYSNANQTEGVKIIIQNPNEGEPDPKIRGIILSPNYETLISLKQTAHQRLPQPYEDKCLDYRTRGDPSIKSKWDCITACIQQQNILKCGCRDPTIMMMKNQKFCNMANETETSCLDDVEKAMSNNKSTCDCPEPCYSINYKEKISRSLLFTSKIAKRLHMNIRKESIPFQINSVRANIFYSSLERQIFEQRPKLDTVEFLSFLGNQLGLWLGLNLFVLFELLEKMTITINLLKGYFFPS</sequence>
<keyword evidence="7" id="KW-0915">Sodium</keyword>
<evidence type="ECO:0000256" key="6">
    <source>
        <dbReference type="ARBA" id="ARBA00022989"/>
    </source>
</evidence>
<keyword evidence="14" id="KW-1185">Reference proteome</keyword>
<keyword evidence="11 12" id="KW-0407">Ion channel</keyword>
<dbReference type="InterPro" id="IPR001873">
    <property type="entry name" value="ENaC"/>
</dbReference>
<dbReference type="EMBL" id="JABXBU010002230">
    <property type="protein sequence ID" value="KAF8766500.1"/>
    <property type="molecule type" value="Genomic_DNA"/>
</dbReference>
<evidence type="ECO:0000256" key="2">
    <source>
        <dbReference type="ARBA" id="ARBA00007193"/>
    </source>
</evidence>
<evidence type="ECO:0000256" key="7">
    <source>
        <dbReference type="ARBA" id="ARBA00023053"/>
    </source>
</evidence>
<evidence type="ECO:0000256" key="12">
    <source>
        <dbReference type="RuleBase" id="RU000679"/>
    </source>
</evidence>
<dbReference type="PANTHER" id="PTHR11690:SF227">
    <property type="entry name" value="AMILORIDE-SENSITIVE SODIUM CHANNEL"/>
    <property type="match status" value="1"/>
</dbReference>
<evidence type="ECO:0000256" key="1">
    <source>
        <dbReference type="ARBA" id="ARBA00004141"/>
    </source>
</evidence>
<evidence type="ECO:0000256" key="4">
    <source>
        <dbReference type="ARBA" id="ARBA00022461"/>
    </source>
</evidence>
<dbReference type="Gene3D" id="2.60.470.10">
    <property type="entry name" value="Acid-sensing ion channels like domains"/>
    <property type="match status" value="1"/>
</dbReference>
<dbReference type="GO" id="GO:0015280">
    <property type="term" value="F:ligand-gated sodium channel activity"/>
    <property type="evidence" value="ECO:0007669"/>
    <property type="project" value="TreeGrafter"/>
</dbReference>
<keyword evidence="6" id="KW-1133">Transmembrane helix</keyword>
<keyword evidence="3 12" id="KW-0813">Transport</keyword>
<reference evidence="13" key="2">
    <citation type="submission" date="2020-06" db="EMBL/GenBank/DDBJ databases">
        <authorList>
            <person name="Sheffer M."/>
        </authorList>
    </citation>
    <scope>NUCLEOTIDE SEQUENCE</scope>
</reference>